<dbReference type="EMBL" id="JAGFBR010000005">
    <property type="protein sequence ID" value="KAH0466683.1"/>
    <property type="molecule type" value="Genomic_DNA"/>
</dbReference>
<evidence type="ECO:0000313" key="1">
    <source>
        <dbReference type="EMBL" id="KAH0466683.1"/>
    </source>
</evidence>
<dbReference type="Proteomes" id="UP000775213">
    <property type="component" value="Unassembled WGS sequence"/>
</dbReference>
<proteinExistence type="predicted"/>
<comment type="caution">
    <text evidence="1">The sequence shown here is derived from an EMBL/GenBank/DDBJ whole genome shotgun (WGS) entry which is preliminary data.</text>
</comment>
<name>A0AAV7HGT7_DENCH</name>
<dbReference type="AlphaFoldDB" id="A0AAV7HGT7"/>
<protein>
    <submittedName>
        <fullName evidence="1">Uncharacterized protein</fullName>
    </submittedName>
</protein>
<accession>A0AAV7HGT7</accession>
<reference evidence="1 2" key="1">
    <citation type="journal article" date="2021" name="Hortic Res">
        <title>Chromosome-scale assembly of the Dendrobium chrysotoxum genome enhances the understanding of orchid evolution.</title>
        <authorList>
            <person name="Zhang Y."/>
            <person name="Zhang G.Q."/>
            <person name="Zhang D."/>
            <person name="Liu X.D."/>
            <person name="Xu X.Y."/>
            <person name="Sun W.H."/>
            <person name="Yu X."/>
            <person name="Zhu X."/>
            <person name="Wang Z.W."/>
            <person name="Zhao X."/>
            <person name="Zhong W.Y."/>
            <person name="Chen H."/>
            <person name="Yin W.L."/>
            <person name="Huang T."/>
            <person name="Niu S.C."/>
            <person name="Liu Z.J."/>
        </authorList>
    </citation>
    <scope>NUCLEOTIDE SEQUENCE [LARGE SCALE GENOMIC DNA]</scope>
    <source>
        <strain evidence="1">Lindl</strain>
    </source>
</reference>
<gene>
    <name evidence="1" type="ORF">IEQ34_003921</name>
</gene>
<evidence type="ECO:0000313" key="2">
    <source>
        <dbReference type="Proteomes" id="UP000775213"/>
    </source>
</evidence>
<sequence length="125" mass="13923">MDGGGGGGGNDDEPDQDLMVPSSRAIMVPEAFLNARGPLRLRFSINTVIIGVRGIVTMDKRTKASLGHVAPQLKNHSPDLEANQNAPHHPIPQKLNTFPPVMFRIRHKHHRHNQRCFGNELWPNK</sequence>
<organism evidence="1 2">
    <name type="scientific">Dendrobium chrysotoxum</name>
    <name type="common">Orchid</name>
    <dbReference type="NCBI Taxonomy" id="161865"/>
    <lineage>
        <taxon>Eukaryota</taxon>
        <taxon>Viridiplantae</taxon>
        <taxon>Streptophyta</taxon>
        <taxon>Embryophyta</taxon>
        <taxon>Tracheophyta</taxon>
        <taxon>Spermatophyta</taxon>
        <taxon>Magnoliopsida</taxon>
        <taxon>Liliopsida</taxon>
        <taxon>Asparagales</taxon>
        <taxon>Orchidaceae</taxon>
        <taxon>Epidendroideae</taxon>
        <taxon>Malaxideae</taxon>
        <taxon>Dendrobiinae</taxon>
        <taxon>Dendrobium</taxon>
    </lineage>
</organism>
<keyword evidence="2" id="KW-1185">Reference proteome</keyword>